<keyword evidence="3" id="KW-1185">Reference proteome</keyword>
<proteinExistence type="predicted"/>
<evidence type="ECO:0000313" key="2">
    <source>
        <dbReference type="EMBL" id="CTQ68842.1"/>
    </source>
</evidence>
<dbReference type="Pfam" id="PF12680">
    <property type="entry name" value="SnoaL_2"/>
    <property type="match status" value="1"/>
</dbReference>
<dbReference type="GO" id="GO:0016853">
    <property type="term" value="F:isomerase activity"/>
    <property type="evidence" value="ECO:0007669"/>
    <property type="project" value="UniProtKB-KW"/>
</dbReference>
<dbReference type="PANTHER" id="PTHR41252">
    <property type="entry name" value="BLR2505 PROTEIN"/>
    <property type="match status" value="1"/>
</dbReference>
<evidence type="ECO:0000259" key="1">
    <source>
        <dbReference type="Pfam" id="PF12680"/>
    </source>
</evidence>
<dbReference type="Proteomes" id="UP000053235">
    <property type="component" value="Unassembled WGS sequence"/>
</dbReference>
<reference evidence="3" key="1">
    <citation type="submission" date="2015-07" db="EMBL/GenBank/DDBJ databases">
        <authorList>
            <person name="Rodrigo-Torres Lidia"/>
            <person name="Arahal R.David."/>
        </authorList>
    </citation>
    <scope>NUCLEOTIDE SEQUENCE [LARGE SCALE GENOMIC DNA]</scope>
    <source>
        <strain evidence="3">CECT 5112</strain>
    </source>
</reference>
<feature type="domain" description="SnoaL-like" evidence="1">
    <location>
        <begin position="7"/>
        <end position="114"/>
    </location>
</feature>
<evidence type="ECO:0000313" key="3">
    <source>
        <dbReference type="Proteomes" id="UP000053235"/>
    </source>
</evidence>
<sequence>MISRQGVRRLFAKQQTDNTGGFFERVRDDVHWEVMGSHPYAGTYTSKSALLEKAVRPLARKLNEGIVLSVEEVYLDGSVAVIELRALSSAKNGMPYTNTYCWVCTFDEDGMISRVRAYLDSALLAQVIDQN</sequence>
<gene>
    <name evidence="2" type="ORF">LAX5112_01906</name>
</gene>
<organism evidence="2 3">
    <name type="scientific">Roseibium alexandrii</name>
    <dbReference type="NCBI Taxonomy" id="388408"/>
    <lineage>
        <taxon>Bacteria</taxon>
        <taxon>Pseudomonadati</taxon>
        <taxon>Pseudomonadota</taxon>
        <taxon>Alphaproteobacteria</taxon>
        <taxon>Hyphomicrobiales</taxon>
        <taxon>Stappiaceae</taxon>
        <taxon>Roseibium</taxon>
    </lineage>
</organism>
<dbReference type="InterPro" id="IPR037401">
    <property type="entry name" value="SnoaL-like"/>
</dbReference>
<dbReference type="AlphaFoldDB" id="A0A0M7A2Y7"/>
<dbReference type="STRING" id="388408.LAX5112_01906"/>
<dbReference type="RefSeq" id="WP_055671600.1">
    <property type="nucleotide sequence ID" value="NZ_CXWD01000006.1"/>
</dbReference>
<dbReference type="SUPFAM" id="SSF54427">
    <property type="entry name" value="NTF2-like"/>
    <property type="match status" value="1"/>
</dbReference>
<accession>A0A0M7A2Y7</accession>
<dbReference type="PANTHER" id="PTHR41252:SF1">
    <property type="entry name" value="BLR2505 PROTEIN"/>
    <property type="match status" value="1"/>
</dbReference>
<keyword evidence="2" id="KW-0413">Isomerase</keyword>
<dbReference type="Gene3D" id="3.10.450.50">
    <property type="match status" value="1"/>
</dbReference>
<protein>
    <submittedName>
        <fullName evidence="2">Ketosteroid isomerase-related protein</fullName>
    </submittedName>
</protein>
<dbReference type="EMBL" id="CXWD01000006">
    <property type="protein sequence ID" value="CTQ68842.1"/>
    <property type="molecule type" value="Genomic_DNA"/>
</dbReference>
<dbReference type="InterPro" id="IPR032710">
    <property type="entry name" value="NTF2-like_dom_sf"/>
</dbReference>
<dbReference type="OrthoDB" id="6657864at2"/>
<name>A0A0M7A2Y7_9HYPH</name>